<evidence type="ECO:0000313" key="4">
    <source>
        <dbReference type="Proteomes" id="UP000185207"/>
    </source>
</evidence>
<evidence type="ECO:0000256" key="1">
    <source>
        <dbReference type="SAM" id="SignalP"/>
    </source>
</evidence>
<dbReference type="PANTHER" id="PTHR46825">
    <property type="entry name" value="D-ALANYL-D-ALANINE-CARBOXYPEPTIDASE/ENDOPEPTIDASE AMPH"/>
    <property type="match status" value="1"/>
</dbReference>
<evidence type="ECO:0000259" key="2">
    <source>
        <dbReference type="Pfam" id="PF00144"/>
    </source>
</evidence>
<name>A0A1N6FYQ0_9FLAO</name>
<accession>A0A1N6FYQ0</accession>
<dbReference type="InterPro" id="IPR012338">
    <property type="entry name" value="Beta-lactam/transpept-like"/>
</dbReference>
<evidence type="ECO:0000313" key="3">
    <source>
        <dbReference type="EMBL" id="SIO00394.1"/>
    </source>
</evidence>
<dbReference type="STRING" id="1416779.SAMN05444409_1553"/>
<sequence>MNKIFLFLTLLTNVSFCFAQNDYIRAATDNQLKSALDSLVERSVSAFMKNSSRVGISVGIIHKGKSFLYNYGSTGKDNQKLPTGNTVYEIASITKTFGATLLAKAVLDKKVNLNDDIRKYLKEDYPNLEYDGKPITLLNLANLTSGLPNWMPDKDLFGNANPDAIPFILDSVHTKYSREDLYRDLHNVKLKAIPGSVSRHCNTAAQLLGFIMENVYKDSFDNLLKIYFTKPLKMKNTYLLAPGKLPRKLAKGYDGKGCLMPIIDWEDLQVAASIASTSSDMLKYIAFQLDETNAAVKLSHQPTFGKVEDGAVALNWKIKNTVDGGRSISHTGGSLGFSSYMVFYPESNSGIVLLSNEADQNTQNELILLADKILTPTN</sequence>
<dbReference type="Gene3D" id="3.40.710.10">
    <property type="entry name" value="DD-peptidase/beta-lactamase superfamily"/>
    <property type="match status" value="1"/>
</dbReference>
<dbReference type="AlphaFoldDB" id="A0A1N6FYQ0"/>
<keyword evidence="1" id="KW-0732">Signal</keyword>
<dbReference type="InterPro" id="IPR050491">
    <property type="entry name" value="AmpC-like"/>
</dbReference>
<keyword evidence="4" id="KW-1185">Reference proteome</keyword>
<protein>
    <submittedName>
        <fullName evidence="3">CubicO group peptidase, beta-lactamase class C family</fullName>
    </submittedName>
</protein>
<dbReference type="SUPFAM" id="SSF56601">
    <property type="entry name" value="beta-lactamase/transpeptidase-like"/>
    <property type="match status" value="1"/>
</dbReference>
<feature type="chain" id="PRO_5012907282" evidence="1">
    <location>
        <begin position="20"/>
        <end position="378"/>
    </location>
</feature>
<dbReference type="PANTHER" id="PTHR46825:SF8">
    <property type="entry name" value="BETA-LACTAMASE-RELATED"/>
    <property type="match status" value="1"/>
</dbReference>
<organism evidence="3 4">
    <name type="scientific">Epilithonimonas zeae</name>
    <dbReference type="NCBI Taxonomy" id="1416779"/>
    <lineage>
        <taxon>Bacteria</taxon>
        <taxon>Pseudomonadati</taxon>
        <taxon>Bacteroidota</taxon>
        <taxon>Flavobacteriia</taxon>
        <taxon>Flavobacteriales</taxon>
        <taxon>Weeksellaceae</taxon>
        <taxon>Chryseobacterium group</taxon>
        <taxon>Epilithonimonas</taxon>
    </lineage>
</organism>
<gene>
    <name evidence="3" type="ORF">SAMN05444409_1553</name>
</gene>
<feature type="signal peptide" evidence="1">
    <location>
        <begin position="1"/>
        <end position="19"/>
    </location>
</feature>
<dbReference type="EMBL" id="FSRK01000001">
    <property type="protein sequence ID" value="SIO00394.1"/>
    <property type="molecule type" value="Genomic_DNA"/>
</dbReference>
<dbReference type="OrthoDB" id="9793489at2"/>
<dbReference type="InterPro" id="IPR001466">
    <property type="entry name" value="Beta-lactam-related"/>
</dbReference>
<feature type="domain" description="Beta-lactamase-related" evidence="2">
    <location>
        <begin position="41"/>
        <end position="362"/>
    </location>
</feature>
<dbReference type="Proteomes" id="UP000185207">
    <property type="component" value="Unassembled WGS sequence"/>
</dbReference>
<dbReference type="Pfam" id="PF00144">
    <property type="entry name" value="Beta-lactamase"/>
    <property type="match status" value="1"/>
</dbReference>
<reference evidence="4" key="1">
    <citation type="submission" date="2016-11" db="EMBL/GenBank/DDBJ databases">
        <authorList>
            <person name="Varghese N."/>
            <person name="Submissions S."/>
        </authorList>
    </citation>
    <scope>NUCLEOTIDE SEQUENCE [LARGE SCALE GENOMIC DNA]</scope>
    <source>
        <strain evidence="4">DSM 27623</strain>
    </source>
</reference>
<proteinExistence type="predicted"/>